<keyword evidence="4" id="KW-0949">S-adenosyl-L-methionine</keyword>
<comment type="caution">
    <text evidence="7">The sequence shown here is derived from an EMBL/GenBank/DDBJ whole genome shotgun (WGS) entry which is preliminary data.</text>
</comment>
<keyword evidence="8" id="KW-1185">Reference proteome</keyword>
<evidence type="ECO:0000313" key="7">
    <source>
        <dbReference type="EMBL" id="MEO9247552.1"/>
    </source>
</evidence>
<dbReference type="GO" id="GO:0004851">
    <property type="term" value="F:uroporphyrin-III C-methyltransferase activity"/>
    <property type="evidence" value="ECO:0007669"/>
    <property type="project" value="UniProtKB-EC"/>
</dbReference>
<name>A0ABV0IHA8_9MICC</name>
<dbReference type="Gene3D" id="3.40.1010.10">
    <property type="entry name" value="Cobalt-precorrin-4 Transmethylase, Domain 1"/>
    <property type="match status" value="1"/>
</dbReference>
<dbReference type="CDD" id="cd11642">
    <property type="entry name" value="SUMT"/>
    <property type="match status" value="1"/>
</dbReference>
<evidence type="ECO:0000256" key="5">
    <source>
        <dbReference type="ARBA" id="ARBA00023244"/>
    </source>
</evidence>
<dbReference type="RefSeq" id="WP_347920223.1">
    <property type="nucleotide sequence ID" value="NZ_JBDXMX010000003.1"/>
</dbReference>
<dbReference type="EC" id="2.1.1.107" evidence="1"/>
<evidence type="ECO:0000256" key="3">
    <source>
        <dbReference type="ARBA" id="ARBA00022679"/>
    </source>
</evidence>
<proteinExistence type="predicted"/>
<keyword evidence="3 7" id="KW-0808">Transferase</keyword>
<protein>
    <recommendedName>
        <fullName evidence="1">uroporphyrinogen-III C-methyltransferase</fullName>
        <ecNumber evidence="1">2.1.1.107</ecNumber>
    </recommendedName>
</protein>
<dbReference type="PANTHER" id="PTHR45790:SF3">
    <property type="entry name" value="S-ADENOSYL-L-METHIONINE-DEPENDENT UROPORPHYRINOGEN III METHYLTRANSFERASE, CHLOROPLASTIC"/>
    <property type="match status" value="1"/>
</dbReference>
<gene>
    <name evidence="7" type="primary">cobA</name>
    <name evidence="7" type="ORF">ABDK96_07670</name>
</gene>
<dbReference type="NCBIfam" id="TIGR01469">
    <property type="entry name" value="cobA_cysG_Cterm"/>
    <property type="match status" value="1"/>
</dbReference>
<dbReference type="Proteomes" id="UP001484097">
    <property type="component" value="Unassembled WGS sequence"/>
</dbReference>
<dbReference type="PANTHER" id="PTHR45790">
    <property type="entry name" value="SIROHEME SYNTHASE-RELATED"/>
    <property type="match status" value="1"/>
</dbReference>
<dbReference type="NCBIfam" id="NF004790">
    <property type="entry name" value="PRK06136.1"/>
    <property type="match status" value="1"/>
</dbReference>
<organism evidence="7 8">
    <name type="scientific">Citricoccus nitrophenolicus</name>
    <dbReference type="NCBI Taxonomy" id="863575"/>
    <lineage>
        <taxon>Bacteria</taxon>
        <taxon>Bacillati</taxon>
        <taxon>Actinomycetota</taxon>
        <taxon>Actinomycetes</taxon>
        <taxon>Micrococcales</taxon>
        <taxon>Micrococcaceae</taxon>
        <taxon>Citricoccus</taxon>
    </lineage>
</organism>
<evidence type="ECO:0000259" key="6">
    <source>
        <dbReference type="Pfam" id="PF00590"/>
    </source>
</evidence>
<dbReference type="InterPro" id="IPR006366">
    <property type="entry name" value="CobA/CysG_C"/>
</dbReference>
<dbReference type="Pfam" id="PF00590">
    <property type="entry name" value="TP_methylase"/>
    <property type="match status" value="1"/>
</dbReference>
<dbReference type="EMBL" id="JBDXMX010000003">
    <property type="protein sequence ID" value="MEO9247552.1"/>
    <property type="molecule type" value="Genomic_DNA"/>
</dbReference>
<keyword evidence="2 7" id="KW-0489">Methyltransferase</keyword>
<evidence type="ECO:0000256" key="1">
    <source>
        <dbReference type="ARBA" id="ARBA00012162"/>
    </source>
</evidence>
<evidence type="ECO:0000256" key="2">
    <source>
        <dbReference type="ARBA" id="ARBA00022603"/>
    </source>
</evidence>
<dbReference type="SUPFAM" id="SSF53790">
    <property type="entry name" value="Tetrapyrrole methylase"/>
    <property type="match status" value="1"/>
</dbReference>
<feature type="domain" description="Tetrapyrrole methylase" evidence="6">
    <location>
        <begin position="5"/>
        <end position="211"/>
    </location>
</feature>
<evidence type="ECO:0000256" key="4">
    <source>
        <dbReference type="ARBA" id="ARBA00022691"/>
    </source>
</evidence>
<reference evidence="7 8" key="1">
    <citation type="submission" date="2024-05" db="EMBL/GenBank/DDBJ databases">
        <authorList>
            <person name="Yi C."/>
        </authorList>
    </citation>
    <scope>NUCLEOTIDE SEQUENCE [LARGE SCALE GENOMIC DNA]</scope>
    <source>
        <strain evidence="7 8">XS13</strain>
    </source>
</reference>
<dbReference type="InterPro" id="IPR035996">
    <property type="entry name" value="4pyrrol_Methylase_sf"/>
</dbReference>
<keyword evidence="5" id="KW-0627">Porphyrin biosynthesis</keyword>
<dbReference type="GO" id="GO:0032259">
    <property type="term" value="P:methylation"/>
    <property type="evidence" value="ECO:0007669"/>
    <property type="project" value="UniProtKB-KW"/>
</dbReference>
<dbReference type="InterPro" id="IPR014777">
    <property type="entry name" value="4pyrrole_Mease_sub1"/>
</dbReference>
<accession>A0ABV0IHA8</accession>
<sequence length="250" mass="25643">MPGSVALIGGGPGAADLMTVRALRLLDQADVVYYDRLAPTDELAAWAPRARLVDVGKRPGHHRVPQEEINRLLVASARSGLRVVRLKGGDPFVFGRGSEEVSACRDAGIEVSVVPGITSAVSAPAAAGIPVTARGLSTSFTVITGHDPLSERALAALAHLGGTTVVLMGMGTLGHTAAGLVRHGMSPETPAGLVERGCTPDQRVCIAPLGRILLASAMAGIASPAVLVIGEVVRLAPGAEQRLRDLVQSA</sequence>
<evidence type="ECO:0000313" key="8">
    <source>
        <dbReference type="Proteomes" id="UP001484097"/>
    </source>
</evidence>
<dbReference type="Gene3D" id="3.30.950.10">
    <property type="entry name" value="Methyltransferase, Cobalt-precorrin-4 Transmethylase, Domain 2"/>
    <property type="match status" value="1"/>
</dbReference>
<dbReference type="InterPro" id="IPR014776">
    <property type="entry name" value="4pyrrole_Mease_sub2"/>
</dbReference>
<dbReference type="InterPro" id="IPR050161">
    <property type="entry name" value="Siro_Cobalamin_biosynth"/>
</dbReference>
<dbReference type="InterPro" id="IPR000878">
    <property type="entry name" value="4pyrrol_Mease"/>
</dbReference>